<evidence type="ECO:0000313" key="5">
    <source>
        <dbReference type="Proteomes" id="UP001064087"/>
    </source>
</evidence>
<organism evidence="4 5">
    <name type="scientific">Roseovarius pelagicus</name>
    <dbReference type="NCBI Taxonomy" id="2980108"/>
    <lineage>
        <taxon>Bacteria</taxon>
        <taxon>Pseudomonadati</taxon>
        <taxon>Pseudomonadota</taxon>
        <taxon>Alphaproteobacteria</taxon>
        <taxon>Rhodobacterales</taxon>
        <taxon>Roseobacteraceae</taxon>
        <taxon>Roseovarius</taxon>
    </lineage>
</organism>
<dbReference type="RefSeq" id="WP_165193870.1">
    <property type="nucleotide sequence ID" value="NZ_CP106738.1"/>
</dbReference>
<evidence type="ECO:0000313" key="4">
    <source>
        <dbReference type="EMBL" id="UXX82627.1"/>
    </source>
</evidence>
<keyword evidence="5" id="KW-1185">Reference proteome</keyword>
<reference evidence="4" key="1">
    <citation type="submission" date="2022-10" db="EMBL/GenBank/DDBJ databases">
        <title>Roseovarius pelagicus sp. nov., isolated from Arctic seawater.</title>
        <authorList>
            <person name="Hong Y.W."/>
            <person name="Hwang C.Y."/>
        </authorList>
    </citation>
    <scope>NUCLEOTIDE SEQUENCE</scope>
    <source>
        <strain evidence="4">HL-MP18</strain>
    </source>
</reference>
<dbReference type="Pfam" id="PF00293">
    <property type="entry name" value="NUDIX"/>
    <property type="match status" value="1"/>
</dbReference>
<feature type="domain" description="Nudix hydrolase" evidence="3">
    <location>
        <begin position="2"/>
        <end position="135"/>
    </location>
</feature>
<proteinExistence type="predicted"/>
<protein>
    <submittedName>
        <fullName evidence="4">NUDIX hydrolase</fullName>
    </submittedName>
</protein>
<dbReference type="PROSITE" id="PS51462">
    <property type="entry name" value="NUDIX"/>
    <property type="match status" value="1"/>
</dbReference>
<dbReference type="PANTHER" id="PTHR43046">
    <property type="entry name" value="GDP-MANNOSE MANNOSYL HYDROLASE"/>
    <property type="match status" value="1"/>
</dbReference>
<dbReference type="Gene3D" id="3.90.79.10">
    <property type="entry name" value="Nucleoside Triphosphate Pyrophosphohydrolase"/>
    <property type="match status" value="1"/>
</dbReference>
<evidence type="ECO:0000256" key="1">
    <source>
        <dbReference type="ARBA" id="ARBA00001946"/>
    </source>
</evidence>
<evidence type="ECO:0000256" key="2">
    <source>
        <dbReference type="ARBA" id="ARBA00022801"/>
    </source>
</evidence>
<name>A0ABY6D930_9RHOB</name>
<gene>
    <name evidence="4" type="ORF">N7U68_16275</name>
</gene>
<dbReference type="InterPro" id="IPR000086">
    <property type="entry name" value="NUDIX_hydrolase_dom"/>
</dbReference>
<dbReference type="PANTHER" id="PTHR43046:SF14">
    <property type="entry name" value="MUTT_NUDIX FAMILY PROTEIN"/>
    <property type="match status" value="1"/>
</dbReference>
<dbReference type="Proteomes" id="UP001064087">
    <property type="component" value="Chromosome"/>
</dbReference>
<dbReference type="EMBL" id="CP106738">
    <property type="protein sequence ID" value="UXX82627.1"/>
    <property type="molecule type" value="Genomic_DNA"/>
</dbReference>
<accession>A0ABY6D930</accession>
<evidence type="ECO:0000259" key="3">
    <source>
        <dbReference type="PROSITE" id="PS51462"/>
    </source>
</evidence>
<sequence>MSIRLAVRAVIVENARLLLVNAYPGGQSDLWCAPGGGADPHASLPDNLTREVYEETGLRISVGHPCMVNEFHDPDRGFHQVDLFFRCNAIAGQLSPDWIDPEGVVNTRRWFSQAELQNIRLKPDSLPQIAFSDRYHYDPLERIVR</sequence>
<keyword evidence="2 4" id="KW-0378">Hydrolase</keyword>
<dbReference type="InterPro" id="IPR015797">
    <property type="entry name" value="NUDIX_hydrolase-like_dom_sf"/>
</dbReference>
<dbReference type="GO" id="GO:0016787">
    <property type="term" value="F:hydrolase activity"/>
    <property type="evidence" value="ECO:0007669"/>
    <property type="project" value="UniProtKB-KW"/>
</dbReference>
<comment type="cofactor">
    <cofactor evidence="1">
        <name>Mg(2+)</name>
        <dbReference type="ChEBI" id="CHEBI:18420"/>
    </cofactor>
</comment>
<dbReference type="SUPFAM" id="SSF55811">
    <property type="entry name" value="Nudix"/>
    <property type="match status" value="1"/>
</dbReference>